<evidence type="ECO:0000313" key="2">
    <source>
        <dbReference type="Proteomes" id="UP001213799"/>
    </source>
</evidence>
<comment type="caution">
    <text evidence="1">The sequence shown here is derived from an EMBL/GenBank/DDBJ whole genome shotgun (WGS) entry which is preliminary data.</text>
</comment>
<dbReference type="EMBL" id="JAQJAE010000006">
    <property type="protein sequence ID" value="KAJ5589145.1"/>
    <property type="molecule type" value="Genomic_DNA"/>
</dbReference>
<gene>
    <name evidence="1" type="ORF">N7537_011823</name>
</gene>
<accession>A0AAD6DMJ8</accession>
<dbReference type="RefSeq" id="XP_056748164.1">
    <property type="nucleotide sequence ID" value="XM_056902877.1"/>
</dbReference>
<proteinExistence type="predicted"/>
<reference evidence="1" key="1">
    <citation type="journal article" date="2023" name="IMA Fungus">
        <title>Comparative genomic study of the Penicillium genus elucidates a diverse pangenome and 15 lateral gene transfer events.</title>
        <authorList>
            <person name="Petersen C."/>
            <person name="Sorensen T."/>
            <person name="Nielsen M.R."/>
            <person name="Sondergaard T.E."/>
            <person name="Sorensen J.L."/>
            <person name="Fitzpatrick D.A."/>
            <person name="Frisvad J.C."/>
            <person name="Nielsen K.L."/>
        </authorList>
    </citation>
    <scope>NUCLEOTIDE SEQUENCE</scope>
    <source>
        <strain evidence="1">IBT 12815</strain>
    </source>
</reference>
<name>A0AAD6DMJ8_9EURO</name>
<feature type="non-terminal residue" evidence="1">
    <location>
        <position position="1"/>
    </location>
</feature>
<protein>
    <submittedName>
        <fullName evidence="1">Uncharacterized protein</fullName>
    </submittedName>
</protein>
<keyword evidence="2" id="KW-1185">Reference proteome</keyword>
<organism evidence="1 2">
    <name type="scientific">Penicillium hordei</name>
    <dbReference type="NCBI Taxonomy" id="40994"/>
    <lineage>
        <taxon>Eukaryota</taxon>
        <taxon>Fungi</taxon>
        <taxon>Dikarya</taxon>
        <taxon>Ascomycota</taxon>
        <taxon>Pezizomycotina</taxon>
        <taxon>Eurotiomycetes</taxon>
        <taxon>Eurotiomycetidae</taxon>
        <taxon>Eurotiales</taxon>
        <taxon>Aspergillaceae</taxon>
        <taxon>Penicillium</taxon>
    </lineage>
</organism>
<evidence type="ECO:0000313" key="1">
    <source>
        <dbReference type="EMBL" id="KAJ5589145.1"/>
    </source>
</evidence>
<sequence length="62" mass="7000">MSREGGYRITSRVSAEEYKLDHVIDSEQATTEHPSLSLTSSVVLTWDCPYLLSLLVDRTNPM</sequence>
<reference evidence="1" key="2">
    <citation type="submission" date="2023-01" db="EMBL/GenBank/DDBJ databases">
        <authorList>
            <person name="Petersen C."/>
        </authorList>
    </citation>
    <scope>NUCLEOTIDE SEQUENCE</scope>
    <source>
        <strain evidence="1">IBT 12815</strain>
    </source>
</reference>
<dbReference type="GeneID" id="81593119"/>
<dbReference type="Proteomes" id="UP001213799">
    <property type="component" value="Unassembled WGS sequence"/>
</dbReference>
<dbReference type="AlphaFoldDB" id="A0AAD6DMJ8"/>